<accession>A0A444ZCY0</accession>
<evidence type="ECO:0000256" key="1">
    <source>
        <dbReference type="ARBA" id="ARBA00022690"/>
    </source>
</evidence>
<dbReference type="Gene3D" id="3.10.450.10">
    <property type="match status" value="1"/>
</dbReference>
<feature type="domain" description="Cystatin" evidence="4">
    <location>
        <begin position="33"/>
        <end position="111"/>
    </location>
</feature>
<dbReference type="InterPro" id="IPR000010">
    <property type="entry name" value="Cystatin_dom"/>
</dbReference>
<organism evidence="5 6">
    <name type="scientific">Arachis hypogaea</name>
    <name type="common">Peanut</name>
    <dbReference type="NCBI Taxonomy" id="3818"/>
    <lineage>
        <taxon>Eukaryota</taxon>
        <taxon>Viridiplantae</taxon>
        <taxon>Streptophyta</taxon>
        <taxon>Embryophyta</taxon>
        <taxon>Tracheophyta</taxon>
        <taxon>Spermatophyta</taxon>
        <taxon>Magnoliopsida</taxon>
        <taxon>eudicotyledons</taxon>
        <taxon>Gunneridae</taxon>
        <taxon>Pentapetalae</taxon>
        <taxon>rosids</taxon>
        <taxon>fabids</taxon>
        <taxon>Fabales</taxon>
        <taxon>Fabaceae</taxon>
        <taxon>Papilionoideae</taxon>
        <taxon>50 kb inversion clade</taxon>
        <taxon>dalbergioids sensu lato</taxon>
        <taxon>Dalbergieae</taxon>
        <taxon>Pterocarpus clade</taxon>
        <taxon>Arachis</taxon>
    </lineage>
</organism>
<comment type="caution">
    <text evidence="5">The sequence shown here is derived from an EMBL/GenBank/DDBJ whole genome shotgun (WGS) entry which is preliminary data.</text>
</comment>
<keyword evidence="1" id="KW-0646">Protease inhibitor</keyword>
<evidence type="ECO:0000256" key="3">
    <source>
        <dbReference type="SAM" id="SignalP"/>
    </source>
</evidence>
<dbReference type="PANTHER" id="PTHR47364:SF2">
    <property type="entry name" value="CYSTEINE PROTEINASE INHIBITOR 5"/>
    <property type="match status" value="1"/>
</dbReference>
<keyword evidence="3" id="KW-0732">Signal</keyword>
<name>A0A444ZCY0_ARAHY</name>
<dbReference type="EMBL" id="SDMP01000014">
    <property type="protein sequence ID" value="RYR12043.1"/>
    <property type="molecule type" value="Genomic_DNA"/>
</dbReference>
<dbReference type="GO" id="GO:0004869">
    <property type="term" value="F:cysteine-type endopeptidase inhibitor activity"/>
    <property type="evidence" value="ECO:0007669"/>
    <property type="project" value="UniProtKB-KW"/>
</dbReference>
<feature type="chain" id="PRO_5019048373" description="Cystatin domain-containing protein" evidence="3">
    <location>
        <begin position="21"/>
        <end position="114"/>
    </location>
</feature>
<evidence type="ECO:0000259" key="4">
    <source>
        <dbReference type="Pfam" id="PF16845"/>
    </source>
</evidence>
<protein>
    <recommendedName>
        <fullName evidence="4">Cystatin domain-containing protein</fullName>
    </recommendedName>
</protein>
<dbReference type="Pfam" id="PF16845">
    <property type="entry name" value="SQAPI"/>
    <property type="match status" value="1"/>
</dbReference>
<dbReference type="SUPFAM" id="SSF54403">
    <property type="entry name" value="Cystatin/monellin"/>
    <property type="match status" value="1"/>
</dbReference>
<feature type="signal peptide" evidence="3">
    <location>
        <begin position="1"/>
        <end position="20"/>
    </location>
</feature>
<dbReference type="AlphaFoldDB" id="A0A444ZCY0"/>
<dbReference type="Proteomes" id="UP000289738">
    <property type="component" value="Chromosome B04"/>
</dbReference>
<evidence type="ECO:0000313" key="6">
    <source>
        <dbReference type="Proteomes" id="UP000289738"/>
    </source>
</evidence>
<proteinExistence type="predicted"/>
<keyword evidence="6" id="KW-1185">Reference proteome</keyword>
<dbReference type="PANTHER" id="PTHR47364">
    <property type="entry name" value="CYSTEINE PROTEINASE INHIBITOR 5"/>
    <property type="match status" value="1"/>
</dbReference>
<evidence type="ECO:0000256" key="2">
    <source>
        <dbReference type="ARBA" id="ARBA00022704"/>
    </source>
</evidence>
<keyword evidence="2" id="KW-0789">Thiol protease inhibitor</keyword>
<evidence type="ECO:0000313" key="5">
    <source>
        <dbReference type="EMBL" id="RYR12043.1"/>
    </source>
</evidence>
<reference evidence="5 6" key="1">
    <citation type="submission" date="2019-01" db="EMBL/GenBank/DDBJ databases">
        <title>Sequencing of cultivated peanut Arachis hypogaea provides insights into genome evolution and oil improvement.</title>
        <authorList>
            <person name="Chen X."/>
        </authorList>
    </citation>
    <scope>NUCLEOTIDE SEQUENCE [LARGE SCALE GENOMIC DNA]</scope>
    <source>
        <strain evidence="6">cv. Fuhuasheng</strain>
        <tissue evidence="5">Leaves</tissue>
    </source>
</reference>
<gene>
    <name evidence="5" type="ORF">Ahy_B04g069557</name>
</gene>
<dbReference type="InterPro" id="IPR046350">
    <property type="entry name" value="Cystatin_sf"/>
</dbReference>
<sequence>MRTYCLITLFLFHFATVTTATSLMSVMLPLNLNVNDGLVIEMANFAVTEHNKRTNANLKLAQILSCKAFLSAISNTYTIELLANDIAETKKYTARLIEIFTDSTYKLQSFQLAP</sequence>